<accession>A0A6J4S5I7</accession>
<name>A0A6J4S5I7_9ACTN</name>
<dbReference type="AlphaFoldDB" id="A0A6J4S5I7"/>
<reference evidence="2" key="1">
    <citation type="submission" date="2020-02" db="EMBL/GenBank/DDBJ databases">
        <authorList>
            <person name="Meier V. D."/>
        </authorList>
    </citation>
    <scope>NUCLEOTIDE SEQUENCE</scope>
    <source>
        <strain evidence="2">AVDCRST_MAG53</strain>
    </source>
</reference>
<evidence type="ECO:0000313" key="2">
    <source>
        <dbReference type="EMBL" id="CAA9483313.1"/>
    </source>
</evidence>
<dbReference type="EMBL" id="CADCVR010000027">
    <property type="protein sequence ID" value="CAA9483313.1"/>
    <property type="molecule type" value="Genomic_DNA"/>
</dbReference>
<feature type="compositionally biased region" description="Low complexity" evidence="1">
    <location>
        <begin position="92"/>
        <end position="104"/>
    </location>
</feature>
<gene>
    <name evidence="2" type="ORF">AVDCRST_MAG53-893</name>
</gene>
<organism evidence="2">
    <name type="scientific">uncultured Solirubrobacteraceae bacterium</name>
    <dbReference type="NCBI Taxonomy" id="1162706"/>
    <lineage>
        <taxon>Bacteria</taxon>
        <taxon>Bacillati</taxon>
        <taxon>Actinomycetota</taxon>
        <taxon>Thermoleophilia</taxon>
        <taxon>Solirubrobacterales</taxon>
        <taxon>Solirubrobacteraceae</taxon>
        <taxon>environmental samples</taxon>
    </lineage>
</organism>
<feature type="non-terminal residue" evidence="2">
    <location>
        <position position="140"/>
    </location>
</feature>
<proteinExistence type="predicted"/>
<feature type="region of interest" description="Disordered" evidence="1">
    <location>
        <begin position="1"/>
        <end position="140"/>
    </location>
</feature>
<evidence type="ECO:0000256" key="1">
    <source>
        <dbReference type="SAM" id="MobiDB-lite"/>
    </source>
</evidence>
<feature type="compositionally biased region" description="Basic and acidic residues" evidence="1">
    <location>
        <begin position="1"/>
        <end position="23"/>
    </location>
</feature>
<feature type="compositionally biased region" description="Basic residues" evidence="1">
    <location>
        <begin position="30"/>
        <end position="46"/>
    </location>
</feature>
<feature type="non-terminal residue" evidence="2">
    <location>
        <position position="1"/>
    </location>
</feature>
<protein>
    <submittedName>
        <fullName evidence="2">Uncharacterized protein</fullName>
    </submittedName>
</protein>
<sequence>AHRTERLAAPRASLRDASGDGDARPGGLVRPRRRRRGSHGVARRRARGDVGQARDGRRDQRCRGRCTRAGRHADGHVPGDRPDRRPGPGSPRPRQGAGRAARPGVRAEMADAAAGSHSPGRAGGARATPRPLRSPGLPAL</sequence>
<feature type="compositionally biased region" description="Basic and acidic residues" evidence="1">
    <location>
        <begin position="71"/>
        <end position="86"/>
    </location>
</feature>
<feature type="compositionally biased region" description="Basic and acidic residues" evidence="1">
    <location>
        <begin position="52"/>
        <end position="62"/>
    </location>
</feature>